<reference evidence="2" key="1">
    <citation type="submission" date="2018-01" db="EMBL/GenBank/DDBJ databases">
        <title>A diatom virus reveals a new lineage of giant single stranded DNA viruses originating from double stranded DNA phage.</title>
        <authorList>
            <person name="Carlson M.C.G."/>
            <person name="Frischkorn K.R."/>
            <person name="Brumfield S."/>
            <person name="Rocap G."/>
        </authorList>
    </citation>
    <scope>NUCLEOTIDE SEQUENCE</scope>
    <source>
        <strain evidence="2">PmDNAV1</strain>
    </source>
</reference>
<dbReference type="EMBL" id="MG841150">
    <property type="protein sequence ID" value="AYD75905.1"/>
    <property type="molecule type" value="Genomic_DNA"/>
</dbReference>
<accession>A0A678W303</accession>
<name>A0A678W303_9VIRU</name>
<proteinExistence type="predicted"/>
<dbReference type="InterPro" id="IPR011604">
    <property type="entry name" value="PDDEXK-like_dom_sf"/>
</dbReference>
<evidence type="ECO:0000313" key="2">
    <source>
        <dbReference type="EMBL" id="AYD75905.1"/>
    </source>
</evidence>
<dbReference type="Gene3D" id="3.90.320.10">
    <property type="match status" value="1"/>
</dbReference>
<evidence type="ECO:0008006" key="3">
    <source>
        <dbReference type="Google" id="ProtNLM"/>
    </source>
</evidence>
<dbReference type="Pfam" id="PF10926">
    <property type="entry name" value="DUF2800"/>
    <property type="match status" value="1"/>
</dbReference>
<dbReference type="InterPro" id="IPR021229">
    <property type="entry name" value="DUF2800"/>
</dbReference>
<gene>
    <name evidence="2" type="ORF">PmDNAV1_gp21</name>
</gene>
<sequence>MTINIRASGLARVMACQGSVALAAQCPEPESSEAAQEGTAAHEASELVLTGQAPDLDALVDRQMSNGVFVTAEMVDHLRNYVEMLEGSQIECPGEWSPCDGVKITGTTDAVRYDQDAKTLYVTDLKYGWRIVEAKDNWQLIAYAILQGGLSPGVERISMAIYQPRPWHPDGSLRMWVITQQELQQYALRITTWLAALSNDLETGTHCTYCAALATCPAARQMQYNAIDVALNADTPDTLSGDGLAMQLDALAIAADRIKLRQDALQDAALAAIQKGEHVAGWTAKQSFGNKTWKDGVTPDAVAALTGRQDLSPPALITPTQALKRGVDTSLIDVLAHRPSRGMKLARASKDDAARAFTQAQPEKEA</sequence>
<protein>
    <recommendedName>
        <fullName evidence="3">DUF2800 domain-containing protein</fullName>
    </recommendedName>
</protein>
<organism evidence="2">
    <name type="scientific">Pseudo-nitzschia multiseries DNA virus</name>
    <dbReference type="NCBI Taxonomy" id="2364897"/>
    <lineage>
        <taxon>Viruses</taxon>
    </lineage>
</organism>
<feature type="region of interest" description="Disordered" evidence="1">
    <location>
        <begin position="344"/>
        <end position="366"/>
    </location>
</feature>
<evidence type="ECO:0000256" key="1">
    <source>
        <dbReference type="SAM" id="MobiDB-lite"/>
    </source>
</evidence>